<dbReference type="PANTHER" id="PTHR28245">
    <property type="entry name" value="ARF3-INTERACTING PROTEIN 1"/>
    <property type="match status" value="1"/>
</dbReference>
<dbReference type="GO" id="GO:0005935">
    <property type="term" value="C:cellular bud neck"/>
    <property type="evidence" value="ECO:0007669"/>
    <property type="project" value="TreeGrafter"/>
</dbReference>
<dbReference type="RefSeq" id="XP_018986829.1">
    <property type="nucleotide sequence ID" value="XM_019127879.1"/>
</dbReference>
<accession>A0A1E3QV01</accession>
<dbReference type="Proteomes" id="UP000094336">
    <property type="component" value="Unassembled WGS sequence"/>
</dbReference>
<dbReference type="EMBL" id="KV454427">
    <property type="protein sequence ID" value="ODQ81501.1"/>
    <property type="molecule type" value="Genomic_DNA"/>
</dbReference>
<dbReference type="Pfam" id="PF07792">
    <property type="entry name" value="Afi1"/>
    <property type="match status" value="1"/>
</dbReference>
<dbReference type="GO" id="GO:0051666">
    <property type="term" value="P:actin cortical patch localization"/>
    <property type="evidence" value="ECO:0007669"/>
    <property type="project" value="TreeGrafter"/>
</dbReference>
<dbReference type="PROSITE" id="PS50211">
    <property type="entry name" value="DENN"/>
    <property type="match status" value="1"/>
</dbReference>
<feature type="domain" description="UDENN" evidence="1">
    <location>
        <begin position="14"/>
        <end position="610"/>
    </location>
</feature>
<dbReference type="STRING" id="984486.A0A1E3QV01"/>
<evidence type="ECO:0000313" key="2">
    <source>
        <dbReference type="EMBL" id="ODQ81501.1"/>
    </source>
</evidence>
<evidence type="ECO:0000259" key="1">
    <source>
        <dbReference type="PROSITE" id="PS50211"/>
    </source>
</evidence>
<protein>
    <recommendedName>
        <fullName evidence="1">UDENN domain-containing protein</fullName>
    </recommendedName>
</protein>
<evidence type="ECO:0000313" key="3">
    <source>
        <dbReference type="Proteomes" id="UP000094336"/>
    </source>
</evidence>
<dbReference type="InterPro" id="IPR037516">
    <property type="entry name" value="Tripartite_DENN"/>
</dbReference>
<dbReference type="InterPro" id="IPR052809">
    <property type="entry name" value="Actin_polarity_regulatory"/>
</dbReference>
<dbReference type="AlphaFoldDB" id="A0A1E3QV01"/>
<dbReference type="OrthoDB" id="66409at2759"/>
<sequence>MVAPTPPANALNVDYILTSTFDIDTGPIILHQYPPQNAPYQPVSLDDSLIYLPELLLPDQIHTRAEDSSVFMLYRNAANEFSYVYDTARGFNETFYGFNILQTKLDAELRRGSVIKSLCLVTRLPFFHVFRPVMVVALDSYFDGNTESCLHELYTTVNEVPILQMHRYTQLSAVRAMLVNLIIQPSLHPYLSAFKSQFRNKLLNLKAIPDELFARPMAELKPTTETRPESLPVTHTSSPTRLVYSSTITDETSRLRGLTLDTDVVRFGDYDLAPKRAKPVRGLTLGPRPPPSVLYRSNEIAFEALITFQGLMLPLRVPIAPLEDRLTVAPMYLFLKKLMDAGCTVAPTELAFSPGANNRASLLLAGSAGLKLAKPASPVVPQGTPANDGLRIYGPGTPPVIVLINAVLSHRRIVVLGYHEPAQTVCDYVCHLVQLVNGGGLLTDLLRRVFPYIDISKLDTLEPLESYIIGTANPIFKQNPRWWDVLWDLDANEIVVATPQAAVTPQGKFGEDLFSIIREDARFLTGLKDIVRNHHDETTIELFCRRHMNEILRMLHSPPPGLAAPQADMAATNAELASMVLPGLGYAWASTVEYDTYAAVRARFFAGTLTYTLAPPALTNDDGVWMDVSLALNRLERLNAALSLPLPQTVASDATSLSLPAESPLSNLFPGSFAPLRVQFQTNLPGTTHTEPGALEIFRALLGYVQRGAMETFLLSCHLLPAASGRLADVYSNLGLDVIFFNMFNKSPRVRAAVLRLLQEIERHPVGKFWMNEMNGFHRNAYEALRKNV</sequence>
<dbReference type="GO" id="GO:0005886">
    <property type="term" value="C:plasma membrane"/>
    <property type="evidence" value="ECO:0007669"/>
    <property type="project" value="TreeGrafter"/>
</dbReference>
<dbReference type="GeneID" id="30145732"/>
<gene>
    <name evidence="2" type="ORF">BABINDRAFT_159782</name>
</gene>
<reference evidence="3" key="1">
    <citation type="submission" date="2016-05" db="EMBL/GenBank/DDBJ databases">
        <title>Comparative genomics of biotechnologically important yeasts.</title>
        <authorList>
            <consortium name="DOE Joint Genome Institute"/>
            <person name="Riley R."/>
            <person name="Haridas S."/>
            <person name="Wolfe K.H."/>
            <person name="Lopes M.R."/>
            <person name="Hittinger C.T."/>
            <person name="Goker M."/>
            <person name="Salamov A."/>
            <person name="Wisecaver J."/>
            <person name="Long T.M."/>
            <person name="Aerts A.L."/>
            <person name="Barry K."/>
            <person name="Choi C."/>
            <person name="Clum A."/>
            <person name="Coughlan A.Y."/>
            <person name="Deshpande S."/>
            <person name="Douglass A.P."/>
            <person name="Hanson S.J."/>
            <person name="Klenk H.-P."/>
            <person name="Labutti K."/>
            <person name="Lapidus A."/>
            <person name="Lindquist E."/>
            <person name="Lipzen A."/>
            <person name="Meier-Kolthoff J.P."/>
            <person name="Ohm R.A."/>
            <person name="Otillar R.P."/>
            <person name="Pangilinan J."/>
            <person name="Peng Y."/>
            <person name="Rokas A."/>
            <person name="Rosa C.A."/>
            <person name="Scheuner C."/>
            <person name="Sibirny A.A."/>
            <person name="Slot J.C."/>
            <person name="Stielow J.B."/>
            <person name="Sun H."/>
            <person name="Kurtzman C.P."/>
            <person name="Blackwell M."/>
            <person name="Grigoriev I.V."/>
            <person name="Jeffries T.W."/>
        </authorList>
    </citation>
    <scope>NUCLEOTIDE SEQUENCE [LARGE SCALE GENOMIC DNA]</scope>
    <source>
        <strain evidence="3">NRRL Y-12698</strain>
    </source>
</reference>
<dbReference type="PANTHER" id="PTHR28245:SF1">
    <property type="entry name" value="ARF3-INTERACTING PROTEIN 1"/>
    <property type="match status" value="1"/>
</dbReference>
<proteinExistence type="predicted"/>
<dbReference type="GO" id="GO:0000282">
    <property type="term" value="P:cellular bud site selection"/>
    <property type="evidence" value="ECO:0007669"/>
    <property type="project" value="TreeGrafter"/>
</dbReference>
<dbReference type="InterPro" id="IPR012860">
    <property type="entry name" value="Afi1_N"/>
</dbReference>
<organism evidence="2 3">
    <name type="scientific">Babjeviella inositovora NRRL Y-12698</name>
    <dbReference type="NCBI Taxonomy" id="984486"/>
    <lineage>
        <taxon>Eukaryota</taxon>
        <taxon>Fungi</taxon>
        <taxon>Dikarya</taxon>
        <taxon>Ascomycota</taxon>
        <taxon>Saccharomycotina</taxon>
        <taxon>Pichiomycetes</taxon>
        <taxon>Serinales incertae sedis</taxon>
        <taxon>Babjeviella</taxon>
    </lineage>
</organism>
<dbReference type="Pfam" id="PF08616">
    <property type="entry name" value="SPA"/>
    <property type="match status" value="1"/>
</dbReference>
<keyword evidence="3" id="KW-1185">Reference proteome</keyword>
<name>A0A1E3QV01_9ASCO</name>